<evidence type="ECO:0000313" key="2">
    <source>
        <dbReference type="EMBL" id="HHP67578.1"/>
    </source>
</evidence>
<evidence type="ECO:0000256" key="1">
    <source>
        <dbReference type="SAM" id="Phobius"/>
    </source>
</evidence>
<keyword evidence="1" id="KW-0472">Membrane</keyword>
<dbReference type="EMBL" id="DRYK01000029">
    <property type="protein sequence ID" value="HHP67578.1"/>
    <property type="molecule type" value="Genomic_DNA"/>
</dbReference>
<gene>
    <name evidence="2" type="ORF">ENM60_02135</name>
</gene>
<dbReference type="NCBIfam" id="TIGR01300">
    <property type="entry name" value="CPA3_mnhG_phaG"/>
    <property type="match status" value="1"/>
</dbReference>
<accession>A0A7J3XXX5</accession>
<organism evidence="2">
    <name type="scientific">Thermogladius calderae</name>
    <dbReference type="NCBI Taxonomy" id="1200300"/>
    <lineage>
        <taxon>Archaea</taxon>
        <taxon>Thermoproteota</taxon>
        <taxon>Thermoprotei</taxon>
        <taxon>Desulfurococcales</taxon>
        <taxon>Desulfurococcaceae</taxon>
        <taxon>Thermogladius</taxon>
    </lineage>
</organism>
<feature type="transmembrane region" description="Helical" evidence="1">
    <location>
        <begin position="6"/>
        <end position="29"/>
    </location>
</feature>
<reference evidence="2" key="1">
    <citation type="journal article" date="2020" name="mSystems">
        <title>Genome- and Community-Level Interaction Insights into Carbon Utilization and Element Cycling Functions of Hydrothermarchaeota in Hydrothermal Sediment.</title>
        <authorList>
            <person name="Zhou Z."/>
            <person name="Liu Y."/>
            <person name="Xu W."/>
            <person name="Pan J."/>
            <person name="Luo Z.H."/>
            <person name="Li M."/>
        </authorList>
    </citation>
    <scope>NUCLEOTIDE SEQUENCE [LARGE SCALE GENOMIC DNA]</scope>
    <source>
        <strain evidence="2">SpSt-110</strain>
    </source>
</reference>
<name>A0A7J3XXX5_9CREN</name>
<feature type="transmembrane region" description="Helical" evidence="1">
    <location>
        <begin position="41"/>
        <end position="63"/>
    </location>
</feature>
<proteinExistence type="predicted"/>
<dbReference type="GO" id="GO:0015385">
    <property type="term" value="F:sodium:proton antiporter activity"/>
    <property type="evidence" value="ECO:0007669"/>
    <property type="project" value="TreeGrafter"/>
</dbReference>
<dbReference type="PANTHER" id="PTHR34703">
    <property type="entry name" value="ANTIPORTER SUBUNIT MNHG2-RELATED"/>
    <property type="match status" value="1"/>
</dbReference>
<dbReference type="AlphaFoldDB" id="A0A7J3XXX5"/>
<feature type="transmembrane region" description="Helical" evidence="1">
    <location>
        <begin position="69"/>
        <end position="87"/>
    </location>
</feature>
<dbReference type="PANTHER" id="PTHR34703:SF1">
    <property type="entry name" value="ANTIPORTER SUBUNIT MNHG2-RELATED"/>
    <property type="match status" value="1"/>
</dbReference>
<keyword evidence="1" id="KW-0812">Transmembrane</keyword>
<keyword evidence="1" id="KW-1133">Transmembrane helix</keyword>
<protein>
    <submittedName>
        <fullName evidence="2">Cation:proton antiporter</fullName>
    </submittedName>
</protein>
<comment type="caution">
    <text evidence="2">The sequence shown here is derived from an EMBL/GenBank/DDBJ whole genome shotgun (WGS) entry which is preliminary data.</text>
</comment>
<sequence>MIDVILFAVGTILLVLSSILSLIGAVGFLRFRNFFLRLHPATVGSIGGGVYGLIGIALIALSLDIPGYVKYYIFGVALISAALVVFGSPTGSHLLARAAYRSGEVKPEPIIRDKLKEAGSK</sequence>
<dbReference type="Pfam" id="PF03334">
    <property type="entry name" value="PhaG_MnhG_YufB"/>
    <property type="match status" value="1"/>
</dbReference>
<dbReference type="InterPro" id="IPR005133">
    <property type="entry name" value="PhaG_MnhG_YufB"/>
</dbReference>